<evidence type="ECO:0000313" key="7">
    <source>
        <dbReference type="EMBL" id="ODM91452.1"/>
    </source>
</evidence>
<evidence type="ECO:0000259" key="6">
    <source>
        <dbReference type="Pfam" id="PF00135"/>
    </source>
</evidence>
<evidence type="ECO:0000313" key="8">
    <source>
        <dbReference type="Proteomes" id="UP000094527"/>
    </source>
</evidence>
<reference evidence="7 8" key="1">
    <citation type="journal article" date="2016" name="Genome Biol. Evol.">
        <title>Gene Family Evolution Reflects Adaptation to Soil Environmental Stressors in the Genome of the Collembolan Orchesella cincta.</title>
        <authorList>
            <person name="Faddeeva-Vakhrusheva A."/>
            <person name="Derks M.F."/>
            <person name="Anvar S.Y."/>
            <person name="Agamennone V."/>
            <person name="Suring W."/>
            <person name="Smit S."/>
            <person name="van Straalen N.M."/>
            <person name="Roelofs D."/>
        </authorList>
    </citation>
    <scope>NUCLEOTIDE SEQUENCE [LARGE SCALE GENOMIC DNA]</scope>
    <source>
        <tissue evidence="7">Mixed pool</tissue>
    </source>
</reference>
<dbReference type="EC" id="3.1.1.-" evidence="5"/>
<dbReference type="InterPro" id="IPR029058">
    <property type="entry name" value="AB_hydrolase_fold"/>
</dbReference>
<dbReference type="EMBL" id="LJIJ01001543">
    <property type="protein sequence ID" value="ODM91452.1"/>
    <property type="molecule type" value="Genomic_DNA"/>
</dbReference>
<dbReference type="OMA" id="SEINEDW"/>
<dbReference type="SUPFAM" id="SSF53474">
    <property type="entry name" value="alpha/beta-Hydrolases"/>
    <property type="match status" value="1"/>
</dbReference>
<keyword evidence="4" id="KW-0325">Glycoprotein</keyword>
<gene>
    <name evidence="7" type="ORF">Ocin01_15225</name>
</gene>
<dbReference type="Pfam" id="PF00135">
    <property type="entry name" value="COesterase"/>
    <property type="match status" value="1"/>
</dbReference>
<dbReference type="InterPro" id="IPR002018">
    <property type="entry name" value="CarbesteraseB"/>
</dbReference>
<evidence type="ECO:0000256" key="1">
    <source>
        <dbReference type="ARBA" id="ARBA00005964"/>
    </source>
</evidence>
<proteinExistence type="inferred from homology"/>
<dbReference type="PANTHER" id="PTHR43142:SF1">
    <property type="entry name" value="CARBOXYLIC ESTER HYDROLASE"/>
    <property type="match status" value="1"/>
</dbReference>
<dbReference type="InterPro" id="IPR019826">
    <property type="entry name" value="Carboxylesterase_B_AS"/>
</dbReference>
<dbReference type="Proteomes" id="UP000094527">
    <property type="component" value="Unassembled WGS sequence"/>
</dbReference>
<protein>
    <recommendedName>
        <fullName evidence="5">Carboxylic ester hydrolase</fullName>
        <ecNumber evidence="5">3.1.1.-</ecNumber>
    </recommendedName>
</protein>
<evidence type="ECO:0000256" key="4">
    <source>
        <dbReference type="ARBA" id="ARBA00023180"/>
    </source>
</evidence>
<name>A0A1D2MEY8_ORCCI</name>
<dbReference type="Gene3D" id="3.40.50.1820">
    <property type="entry name" value="alpha/beta hydrolase"/>
    <property type="match status" value="2"/>
</dbReference>
<keyword evidence="3 5" id="KW-0378">Hydrolase</keyword>
<dbReference type="GO" id="GO:0052689">
    <property type="term" value="F:carboxylic ester hydrolase activity"/>
    <property type="evidence" value="ECO:0007669"/>
    <property type="project" value="UniProtKB-KW"/>
</dbReference>
<evidence type="ECO:0000256" key="2">
    <source>
        <dbReference type="ARBA" id="ARBA00022487"/>
    </source>
</evidence>
<comment type="similarity">
    <text evidence="1 5">Belongs to the type-B carboxylesterase/lipase family.</text>
</comment>
<dbReference type="STRING" id="48709.A0A1D2MEY8"/>
<keyword evidence="8" id="KW-1185">Reference proteome</keyword>
<organism evidence="7 8">
    <name type="scientific">Orchesella cincta</name>
    <name type="common">Springtail</name>
    <name type="synonym">Podura cincta</name>
    <dbReference type="NCBI Taxonomy" id="48709"/>
    <lineage>
        <taxon>Eukaryota</taxon>
        <taxon>Metazoa</taxon>
        <taxon>Ecdysozoa</taxon>
        <taxon>Arthropoda</taxon>
        <taxon>Hexapoda</taxon>
        <taxon>Collembola</taxon>
        <taxon>Entomobryomorpha</taxon>
        <taxon>Entomobryoidea</taxon>
        <taxon>Orchesellidae</taxon>
        <taxon>Orchesellinae</taxon>
        <taxon>Orchesella</taxon>
    </lineage>
</organism>
<evidence type="ECO:0000256" key="5">
    <source>
        <dbReference type="RuleBase" id="RU361235"/>
    </source>
</evidence>
<accession>A0A1D2MEY8</accession>
<dbReference type="OrthoDB" id="19653at2759"/>
<dbReference type="PROSITE" id="PS00122">
    <property type="entry name" value="CARBOXYLESTERASE_B_1"/>
    <property type="match status" value="1"/>
</dbReference>
<evidence type="ECO:0000256" key="3">
    <source>
        <dbReference type="ARBA" id="ARBA00022801"/>
    </source>
</evidence>
<feature type="domain" description="Carboxylesterase type B" evidence="6">
    <location>
        <begin position="44"/>
        <end position="326"/>
    </location>
</feature>
<sequence>MFKSTMWSAVVNKSTMGWCFRMFFALSFALFASTYASGNGSKQSIVVSTQQGKLEGLISKSRNGNAYYAFKGVPYADYPGRFQVATKFAKWDGIRSAKELGSYCAQIDLLDTSGAFYGKEQCLFLNIYTPTTKKDANLPTIFWIHGGAFAAGSGDDFEGKYFVDEGVIVVSINYRLGPLGFLSFGDDEVPGNIGLKDQLLALKWVKKNINSFGGDPNKVTLAGHSAGGASVHFQILSPQSKDLFRAAISQSGTATAFWATQTNPRDNAIKLASALNCPLPETRSSSTKDTVACLKSKSDMELVAAQVKLKEWYVYPIVLFAPVIEPEDQTVFWWNHQKLFCEREILTRDSISSEIRESYFDRFEIDEFTWQSFRDLFTDRYWLEPLETSIRLQSQHSRVFPYVFRFFGDHSLVHKIYGVSGNHGVGHGDDLQYLYVRTSVVILDIMLCVHTMIA</sequence>
<dbReference type="PANTHER" id="PTHR43142">
    <property type="entry name" value="CARBOXYLIC ESTER HYDROLASE"/>
    <property type="match status" value="1"/>
</dbReference>
<dbReference type="AlphaFoldDB" id="A0A1D2MEY8"/>
<keyword evidence="2" id="KW-0719">Serine esterase</keyword>
<comment type="caution">
    <text evidence="7">The sequence shown here is derived from an EMBL/GenBank/DDBJ whole genome shotgun (WGS) entry which is preliminary data.</text>
</comment>